<dbReference type="PROSITE" id="PS50157">
    <property type="entry name" value="ZINC_FINGER_C2H2_2"/>
    <property type="match status" value="1"/>
</dbReference>
<evidence type="ECO:0000256" key="2">
    <source>
        <dbReference type="ARBA" id="ARBA00022737"/>
    </source>
</evidence>
<dbReference type="PANTHER" id="PTHR10593:SF239">
    <property type="entry name" value="C2H2-TYPE DOMAIN-CONTAINING PROTEIN"/>
    <property type="match status" value="1"/>
</dbReference>
<evidence type="ECO:0000256" key="4">
    <source>
        <dbReference type="ARBA" id="ARBA00022833"/>
    </source>
</evidence>
<evidence type="ECO:0000256" key="5">
    <source>
        <dbReference type="ARBA" id="ARBA00023015"/>
    </source>
</evidence>
<keyword evidence="6" id="KW-0804">Transcription</keyword>
<evidence type="ECO:0000313" key="10">
    <source>
        <dbReference type="EMBL" id="KAF5199484.1"/>
    </source>
</evidence>
<organism evidence="10 11">
    <name type="scientific">Thalictrum thalictroides</name>
    <name type="common">Rue-anemone</name>
    <name type="synonym">Anemone thalictroides</name>
    <dbReference type="NCBI Taxonomy" id="46969"/>
    <lineage>
        <taxon>Eukaryota</taxon>
        <taxon>Viridiplantae</taxon>
        <taxon>Streptophyta</taxon>
        <taxon>Embryophyta</taxon>
        <taxon>Tracheophyta</taxon>
        <taxon>Spermatophyta</taxon>
        <taxon>Magnoliopsida</taxon>
        <taxon>Ranunculales</taxon>
        <taxon>Ranunculaceae</taxon>
        <taxon>Thalictroideae</taxon>
        <taxon>Thalictrum</taxon>
    </lineage>
</organism>
<dbReference type="Pfam" id="PF22996">
    <property type="entry name" value="C2H2-2nd_BIRD-IDD"/>
    <property type="match status" value="1"/>
</dbReference>
<evidence type="ECO:0000313" key="11">
    <source>
        <dbReference type="Proteomes" id="UP000554482"/>
    </source>
</evidence>
<dbReference type="InterPro" id="IPR055186">
    <property type="entry name" value="C2H2-2nd_BIRD-IDD"/>
</dbReference>
<dbReference type="GO" id="GO:0008270">
    <property type="term" value="F:zinc ion binding"/>
    <property type="evidence" value="ECO:0007669"/>
    <property type="project" value="UniProtKB-KW"/>
</dbReference>
<keyword evidence="11" id="KW-1185">Reference proteome</keyword>
<dbReference type="InterPro" id="IPR055187">
    <property type="entry name" value="C2CH-3rd_BIRD-IDD"/>
</dbReference>
<evidence type="ECO:0000259" key="9">
    <source>
        <dbReference type="PROSITE" id="PS50157"/>
    </source>
</evidence>
<dbReference type="Pfam" id="PF12874">
    <property type="entry name" value="zf-met"/>
    <property type="match status" value="1"/>
</dbReference>
<dbReference type="SUPFAM" id="SSF57667">
    <property type="entry name" value="beta-beta-alpha zinc fingers"/>
    <property type="match status" value="1"/>
</dbReference>
<dbReference type="InterPro" id="IPR013087">
    <property type="entry name" value="Znf_C2H2_type"/>
</dbReference>
<evidence type="ECO:0000256" key="7">
    <source>
        <dbReference type="PROSITE-ProRule" id="PRU00042"/>
    </source>
</evidence>
<reference evidence="10 11" key="1">
    <citation type="submission" date="2020-06" db="EMBL/GenBank/DDBJ databases">
        <title>Transcriptomic and genomic resources for Thalictrum thalictroides and T. hernandezii: Facilitating candidate gene discovery in an emerging model plant lineage.</title>
        <authorList>
            <person name="Arias T."/>
            <person name="Riano-Pachon D.M."/>
            <person name="Di Stilio V.S."/>
        </authorList>
    </citation>
    <scope>NUCLEOTIDE SEQUENCE [LARGE SCALE GENOMIC DNA]</scope>
    <source>
        <strain evidence="11">cv. WT478/WT964</strain>
        <tissue evidence="10">Leaves</tissue>
    </source>
</reference>
<keyword evidence="1" id="KW-0479">Metal-binding</keyword>
<dbReference type="OrthoDB" id="6354171at2759"/>
<dbReference type="GO" id="GO:0003700">
    <property type="term" value="F:DNA-binding transcription factor activity"/>
    <property type="evidence" value="ECO:0007669"/>
    <property type="project" value="TreeGrafter"/>
</dbReference>
<dbReference type="Proteomes" id="UP000554482">
    <property type="component" value="Unassembled WGS sequence"/>
</dbReference>
<keyword evidence="2" id="KW-0677">Repeat</keyword>
<dbReference type="AlphaFoldDB" id="A0A7J6WQ41"/>
<dbReference type="GO" id="GO:0005634">
    <property type="term" value="C:nucleus"/>
    <property type="evidence" value="ECO:0007669"/>
    <property type="project" value="TreeGrafter"/>
</dbReference>
<gene>
    <name evidence="10" type="ORF">FRX31_010929</name>
</gene>
<dbReference type="InterPro" id="IPR036236">
    <property type="entry name" value="Znf_C2H2_sf"/>
</dbReference>
<dbReference type="PROSITE" id="PS00028">
    <property type="entry name" value="ZINC_FINGER_C2H2_1"/>
    <property type="match status" value="1"/>
</dbReference>
<sequence length="183" mass="20789">MMSGDGHHLSIPPSSVRGFAQEHNSNPNPNQNISTNPNPVVKKKRNLPGTPDPDAEVIALSPKTLMATNRFVCEICNKGFQRDQNLQLHRRGHNLPWKLKQRTSKEIRKKVYICPEKSCVHHDASRALGDLTGIKKHFSRKHGEKKWKCEKCSKKYAVQSDWKAHSKTCGTREYKCDCGTLFS</sequence>
<dbReference type="PANTHER" id="PTHR10593">
    <property type="entry name" value="SERINE/THREONINE-PROTEIN KINASE RIO"/>
    <property type="match status" value="1"/>
</dbReference>
<name>A0A7J6WQ41_THATH</name>
<evidence type="ECO:0000256" key="1">
    <source>
        <dbReference type="ARBA" id="ARBA00022723"/>
    </source>
</evidence>
<evidence type="ECO:0000256" key="3">
    <source>
        <dbReference type="ARBA" id="ARBA00022771"/>
    </source>
</evidence>
<keyword evidence="4" id="KW-0862">Zinc</keyword>
<dbReference type="SMART" id="SM00355">
    <property type="entry name" value="ZnF_C2H2"/>
    <property type="match status" value="3"/>
</dbReference>
<accession>A0A7J6WQ41</accession>
<feature type="region of interest" description="Disordered" evidence="8">
    <location>
        <begin position="1"/>
        <end position="55"/>
    </location>
</feature>
<dbReference type="Gene3D" id="3.30.160.60">
    <property type="entry name" value="Classic Zinc Finger"/>
    <property type="match status" value="2"/>
</dbReference>
<dbReference type="FunFam" id="3.30.160.60:FF:000554">
    <property type="entry name" value="protein indeterminate-domain 12-like"/>
    <property type="match status" value="1"/>
</dbReference>
<keyword evidence="5" id="KW-0805">Transcription regulation</keyword>
<feature type="domain" description="C2H2-type" evidence="9">
    <location>
        <begin position="71"/>
        <end position="93"/>
    </location>
</feature>
<feature type="non-terminal residue" evidence="10">
    <location>
        <position position="1"/>
    </location>
</feature>
<proteinExistence type="predicted"/>
<dbReference type="InterPro" id="IPR031140">
    <property type="entry name" value="IDD1-16"/>
</dbReference>
<dbReference type="EMBL" id="JABWDY010011900">
    <property type="protein sequence ID" value="KAF5199484.1"/>
    <property type="molecule type" value="Genomic_DNA"/>
</dbReference>
<evidence type="ECO:0000256" key="6">
    <source>
        <dbReference type="ARBA" id="ARBA00023163"/>
    </source>
</evidence>
<comment type="caution">
    <text evidence="10">The sequence shown here is derived from an EMBL/GenBank/DDBJ whole genome shotgun (WGS) entry which is preliminary data.</text>
</comment>
<feature type="compositionally biased region" description="Polar residues" evidence="8">
    <location>
        <begin position="22"/>
        <end position="38"/>
    </location>
</feature>
<evidence type="ECO:0000256" key="8">
    <source>
        <dbReference type="SAM" id="MobiDB-lite"/>
    </source>
</evidence>
<dbReference type="Pfam" id="PF22995">
    <property type="entry name" value="C2CH-3rd_BIRD-IDD"/>
    <property type="match status" value="1"/>
</dbReference>
<protein>
    <submittedName>
        <fullName evidence="10">Zinc finger protein</fullName>
    </submittedName>
</protein>
<keyword evidence="3 7" id="KW-0863">Zinc-finger</keyword>